<dbReference type="SUPFAM" id="SSF56672">
    <property type="entry name" value="DNA/RNA polymerases"/>
    <property type="match status" value="1"/>
</dbReference>
<keyword evidence="1" id="KW-0235">DNA replication</keyword>
<dbReference type="InterPro" id="IPR036397">
    <property type="entry name" value="RNaseH_sf"/>
</dbReference>
<dbReference type="GO" id="GO:0006260">
    <property type="term" value="P:DNA replication"/>
    <property type="evidence" value="ECO:0007669"/>
    <property type="project" value="InterPro"/>
</dbReference>
<keyword evidence="1" id="KW-1194">Viral DNA replication</keyword>
<dbReference type="SMART" id="SM00482">
    <property type="entry name" value="POLAc"/>
    <property type="match status" value="1"/>
</dbReference>
<accession>A0AAE7WA35</accession>
<sequence>MAEIKKKYRVVGDSETDGLLLQFSKCHVMAFCDYTVPEEEVENHIWVFTDEPILGVPETKFIKGGLREGVEFMLNNCDEVWIHNFFGYDYWVFNEIAPDLFNINTVKPWDDKWGDSLVQSRVQWYDRPTPRGYRGTHGLAAWGARCGIPKPEIEEWGVWNAKILNRVVEDIKINRRAKRQLNIEYNKLKRCGVDTWDTYKRTKQAQFWLTVQEINGWKLEQEKCREYVKQLDIETIKIAEEVEPHLPKVIKNRGTQTVEDFAKEWNEYVELSMDDSYKKVTRWPKTKYVEHQRNGETKLYPVKPLAKHVANPFTQTEKVTYQLVHQVTGEVYKKITDKLAEARELCKELNEKLNEGVTKKSQKVTYWKPVKKTVMMLLLKNNVVNHFELDSNMVTEDTIIAAPYTPIIFEDAKMSQTAQVHKYLFTVGWKPTEYNYKKDSDGKPMKVCRFKDTKRFLHPNKENRKRLEELGLQKFEHKGKTYYVYDWGLKRTLPEVEGSLLRTSPKLTESSYDSIEGEIGQKIARYNTLMHRRRTMENAKDDEKGWLNMVREDGRMSAGATVFGTSTGRMTQRGIVNVPSGAAVFGEPMREVWIAEHGCSVVSTDMNSAQLVLLANFMGDDDFTKAVKEGKEEVQFSRQEDGRYYCKDLDKYLDPKVDKYLDYDEANDVYIVYTGTDAHTMNSIYFGLNEEEDILECRVTQDSELHHKISGGRKKAKNGIYALLFGAGDDKFALTIKMKSKEEGAMVKQTYFTKLPKIKRLIDRLEEDFKMYKKALEEEFGKSHPISKGGFVHVAGAYVWVKSPHKLLNYLLMGSEAQVQNEAVNLLCRRLLEEGYMVLNGRKPCTGARLLACIHDEASMESPNDIIGAVKDAMSWHYGEASKNLGLKPKTLVTGEAKAGESWLAVH</sequence>
<evidence type="ECO:0000313" key="4">
    <source>
        <dbReference type="EMBL" id="QYA57443.1"/>
    </source>
</evidence>
<dbReference type="GO" id="GO:0003887">
    <property type="term" value="F:DNA-directed DNA polymerase activity"/>
    <property type="evidence" value="ECO:0007669"/>
    <property type="project" value="InterPro"/>
</dbReference>
<dbReference type="Proteomes" id="UP000827626">
    <property type="component" value="Segment"/>
</dbReference>
<evidence type="ECO:0000256" key="2">
    <source>
        <dbReference type="SAM" id="Coils"/>
    </source>
</evidence>
<proteinExistence type="predicted"/>
<feature type="domain" description="DNA-directed DNA polymerase family A palm" evidence="3">
    <location>
        <begin position="586"/>
        <end position="866"/>
    </location>
</feature>
<keyword evidence="5" id="KW-1185">Reference proteome</keyword>
<evidence type="ECO:0000313" key="5">
    <source>
        <dbReference type="Proteomes" id="UP000827626"/>
    </source>
</evidence>
<dbReference type="Gene3D" id="3.30.420.10">
    <property type="entry name" value="Ribonuclease H-like superfamily/Ribonuclease H"/>
    <property type="match status" value="1"/>
</dbReference>
<feature type="coiled-coil region" evidence="2">
    <location>
        <begin position="332"/>
        <end position="359"/>
    </location>
</feature>
<dbReference type="InterPro" id="IPR043502">
    <property type="entry name" value="DNA/RNA_pol_sf"/>
</dbReference>
<dbReference type="GO" id="GO:0039693">
    <property type="term" value="P:viral DNA genome replication"/>
    <property type="evidence" value="ECO:0007669"/>
    <property type="project" value="UniProtKB-KW"/>
</dbReference>
<dbReference type="Gene3D" id="1.10.150.20">
    <property type="entry name" value="5' to 3' exonuclease, C-terminal subdomain"/>
    <property type="match status" value="1"/>
</dbReference>
<dbReference type="InterPro" id="IPR001098">
    <property type="entry name" value="DNA-dir_DNA_pol_A_palm_dom"/>
</dbReference>
<name>A0AAE7WA35_9CAUD</name>
<dbReference type="InterPro" id="IPR012337">
    <property type="entry name" value="RNaseH-like_sf"/>
</dbReference>
<organism evidence="4 5">
    <name type="scientific">Hafnia phage vB_HpaM_SarahDanielle</name>
    <dbReference type="NCBI Taxonomy" id="2836113"/>
    <lineage>
        <taxon>Viruses</taxon>
        <taxon>Duplodnaviria</taxon>
        <taxon>Heunggongvirae</taxon>
        <taxon>Uroviricota</taxon>
        <taxon>Caudoviricetes</taxon>
        <taxon>Andersonviridae</taxon>
        <taxon>Andersonviridae incertae sedis</taxon>
        <taxon>Daniellevirus</taxon>
        <taxon>Daniellevirus danielle</taxon>
    </lineage>
</organism>
<reference evidence="4" key="1">
    <citation type="submission" date="2021-03" db="EMBL/GenBank/DDBJ databases">
        <authorList>
            <person name="Thompson D.W."/>
            <person name="Brown H.M.F."/>
            <person name="Thompson S.D."/>
            <person name="Grose J.H."/>
        </authorList>
    </citation>
    <scope>NUCLEOTIDE SEQUENCE</scope>
</reference>
<keyword evidence="2" id="KW-0175">Coiled coil</keyword>
<evidence type="ECO:0000256" key="1">
    <source>
        <dbReference type="ARBA" id="ARBA00023109"/>
    </source>
</evidence>
<protein>
    <submittedName>
        <fullName evidence="4">DNA polymerase</fullName>
    </submittedName>
</protein>
<dbReference type="GO" id="GO:0003677">
    <property type="term" value="F:DNA binding"/>
    <property type="evidence" value="ECO:0007669"/>
    <property type="project" value="InterPro"/>
</dbReference>
<evidence type="ECO:0000259" key="3">
    <source>
        <dbReference type="SMART" id="SM00482"/>
    </source>
</evidence>
<gene>
    <name evidence="4" type="ORF">SARAHDANIELLE_15</name>
</gene>
<dbReference type="SUPFAM" id="SSF53098">
    <property type="entry name" value="Ribonuclease H-like"/>
    <property type="match status" value="1"/>
</dbReference>
<dbReference type="EMBL" id="MW749010">
    <property type="protein sequence ID" value="QYA57443.1"/>
    <property type="molecule type" value="Genomic_DNA"/>
</dbReference>